<evidence type="ECO:0000313" key="4">
    <source>
        <dbReference type="Proteomes" id="UP000003778"/>
    </source>
</evidence>
<name>A0ABN0ESM7_HAEPA</name>
<evidence type="ECO:0000256" key="1">
    <source>
        <dbReference type="SAM" id="Coils"/>
    </source>
</evidence>
<feature type="coiled-coil region" evidence="1">
    <location>
        <begin position="29"/>
        <end position="56"/>
    </location>
</feature>
<evidence type="ECO:0000313" key="3">
    <source>
        <dbReference type="EMBL" id="EIJ28571.1"/>
    </source>
</evidence>
<dbReference type="RefSeq" id="WP_005700098.1">
    <property type="nucleotide sequence ID" value="NZ_AJTC01000042.1"/>
</dbReference>
<protein>
    <recommendedName>
        <fullName evidence="5">Haemolysin XhlA</fullName>
    </recommendedName>
</protein>
<keyword evidence="2" id="KW-0472">Membrane</keyword>
<dbReference type="Proteomes" id="UP000003778">
    <property type="component" value="Unassembled WGS sequence"/>
</dbReference>
<feature type="transmembrane region" description="Helical" evidence="2">
    <location>
        <begin position="80"/>
        <end position="104"/>
    </location>
</feature>
<keyword evidence="1" id="KW-0175">Coiled coil</keyword>
<keyword evidence="4" id="KW-1185">Reference proteome</keyword>
<sequence>MSKPNHLYVVPDETPRITPVGFDGGEPPMSNLEKRVEKLEERLSKVNTDLEVLKSNNATKADLQGMKAELFGKFDSQTKWIVRSVIGVLLFLLATMAGLLKWLVS</sequence>
<evidence type="ECO:0000256" key="2">
    <source>
        <dbReference type="SAM" id="Phobius"/>
    </source>
</evidence>
<organism evidence="3 4">
    <name type="scientific">Haemophilus parainfluenzae HK2019</name>
    <dbReference type="NCBI Taxonomy" id="1095746"/>
    <lineage>
        <taxon>Bacteria</taxon>
        <taxon>Pseudomonadati</taxon>
        <taxon>Pseudomonadota</taxon>
        <taxon>Gammaproteobacteria</taxon>
        <taxon>Pasteurellales</taxon>
        <taxon>Pasteurellaceae</taxon>
        <taxon>Haemophilus</taxon>
    </lineage>
</organism>
<keyword evidence="2" id="KW-0812">Transmembrane</keyword>
<comment type="caution">
    <text evidence="3">The sequence shown here is derived from an EMBL/GenBank/DDBJ whole genome shotgun (WGS) entry which is preliminary data.</text>
</comment>
<proteinExistence type="predicted"/>
<gene>
    <name evidence="3" type="ORF">HMPREF1119_1019</name>
</gene>
<evidence type="ECO:0008006" key="5">
    <source>
        <dbReference type="Google" id="ProtNLM"/>
    </source>
</evidence>
<keyword evidence="2" id="KW-1133">Transmembrane helix</keyword>
<accession>A0ABN0ESM7</accession>
<reference evidence="3 4" key="1">
    <citation type="submission" date="2012-04" db="EMBL/GenBank/DDBJ databases">
        <authorList>
            <person name="Durkin A.S."/>
            <person name="McCorrison J."/>
            <person name="Torralba M."/>
            <person name="Gillis M."/>
            <person name="Methe B."/>
            <person name="Sutton G."/>
            <person name="Nelson K.E."/>
        </authorList>
    </citation>
    <scope>NUCLEOTIDE SEQUENCE [LARGE SCALE GENOMIC DNA]</scope>
    <source>
        <strain evidence="3 4">HK2019</strain>
    </source>
</reference>
<dbReference type="EMBL" id="AJTC01000042">
    <property type="protein sequence ID" value="EIJ28571.1"/>
    <property type="molecule type" value="Genomic_DNA"/>
</dbReference>